<protein>
    <submittedName>
        <fullName evidence="2">Uncharacterized protein</fullName>
    </submittedName>
</protein>
<organism evidence="2 3">
    <name type="scientific">Blastomyces percursus</name>
    <dbReference type="NCBI Taxonomy" id="1658174"/>
    <lineage>
        <taxon>Eukaryota</taxon>
        <taxon>Fungi</taxon>
        <taxon>Dikarya</taxon>
        <taxon>Ascomycota</taxon>
        <taxon>Pezizomycotina</taxon>
        <taxon>Eurotiomycetes</taxon>
        <taxon>Eurotiomycetidae</taxon>
        <taxon>Onygenales</taxon>
        <taxon>Ajellomycetaceae</taxon>
        <taxon>Blastomyces</taxon>
    </lineage>
</organism>
<dbReference type="Proteomes" id="UP000242791">
    <property type="component" value="Unassembled WGS sequence"/>
</dbReference>
<accession>A0A1J9PNM3</accession>
<proteinExistence type="predicted"/>
<evidence type="ECO:0000313" key="2">
    <source>
        <dbReference type="EMBL" id="OJD09451.1"/>
    </source>
</evidence>
<feature type="region of interest" description="Disordered" evidence="1">
    <location>
        <begin position="33"/>
        <end position="65"/>
    </location>
</feature>
<dbReference type="AlphaFoldDB" id="A0A1J9PNM3"/>
<reference evidence="2 3" key="1">
    <citation type="submission" date="2015-08" db="EMBL/GenBank/DDBJ databases">
        <title>Emmonsia species relationships and genome sequence.</title>
        <authorList>
            <person name="Cuomo C.A."/>
            <person name="Schwartz I.S."/>
            <person name="Kenyon C."/>
            <person name="De Hoog G.S."/>
            <person name="Govender N.P."/>
            <person name="Botha A."/>
            <person name="Moreno L."/>
            <person name="De Vries M."/>
            <person name="Munoz J.F."/>
            <person name="Stielow J.B."/>
        </authorList>
    </citation>
    <scope>NUCLEOTIDE SEQUENCE [LARGE SCALE GENOMIC DNA]</scope>
    <source>
        <strain evidence="2 3">EI222</strain>
    </source>
</reference>
<keyword evidence="3" id="KW-1185">Reference proteome</keyword>
<feature type="non-terminal residue" evidence="2">
    <location>
        <position position="65"/>
    </location>
</feature>
<comment type="caution">
    <text evidence="2">The sequence shown here is derived from an EMBL/GenBank/DDBJ whole genome shotgun (WGS) entry which is preliminary data.</text>
</comment>
<name>A0A1J9PNM3_9EURO</name>
<evidence type="ECO:0000313" key="3">
    <source>
        <dbReference type="Proteomes" id="UP000242791"/>
    </source>
</evidence>
<dbReference type="EMBL" id="LGTZ01003697">
    <property type="protein sequence ID" value="OJD09451.1"/>
    <property type="molecule type" value="Genomic_DNA"/>
</dbReference>
<dbReference type="VEuPathDB" id="FungiDB:ACJ73_10303"/>
<sequence length="65" mass="7257">MAKETTETDKVWMGSLRSMDAAMRAKFLEELSRMRDEPRASVSGDEGGKGVEADDQESDIAFRTE</sequence>
<gene>
    <name evidence="2" type="ORF">ACJ73_10303</name>
</gene>
<evidence type="ECO:0000256" key="1">
    <source>
        <dbReference type="SAM" id="MobiDB-lite"/>
    </source>
</evidence>